<evidence type="ECO:0000313" key="1">
    <source>
        <dbReference type="EMBL" id="MFC3898719.1"/>
    </source>
</evidence>
<keyword evidence="2" id="KW-1185">Reference proteome</keyword>
<gene>
    <name evidence="1" type="ORF">ACFOWZ_45245</name>
</gene>
<reference evidence="2" key="1">
    <citation type="journal article" date="2019" name="Int. J. Syst. Evol. Microbiol.">
        <title>The Global Catalogue of Microorganisms (GCM) 10K type strain sequencing project: providing services to taxonomists for standard genome sequencing and annotation.</title>
        <authorList>
            <consortium name="The Broad Institute Genomics Platform"/>
            <consortium name="The Broad Institute Genome Sequencing Center for Infectious Disease"/>
            <person name="Wu L."/>
            <person name="Ma J."/>
        </authorList>
    </citation>
    <scope>NUCLEOTIDE SEQUENCE [LARGE SCALE GENOMIC DNA]</scope>
    <source>
        <strain evidence="2">CGMCC 4.7405</strain>
    </source>
</reference>
<protein>
    <submittedName>
        <fullName evidence="1">Uncharacterized protein</fullName>
    </submittedName>
</protein>
<dbReference type="EMBL" id="JBHRZI010000057">
    <property type="protein sequence ID" value="MFC3898719.1"/>
    <property type="molecule type" value="Genomic_DNA"/>
</dbReference>
<comment type="caution">
    <text evidence="1">The sequence shown here is derived from an EMBL/GenBank/DDBJ whole genome shotgun (WGS) entry which is preliminary data.</text>
</comment>
<proteinExistence type="predicted"/>
<name>A0ABV8C9I6_9PSEU</name>
<dbReference type="RefSeq" id="WP_382380455.1">
    <property type="nucleotide sequence ID" value="NZ_JBHRZI010000057.1"/>
</dbReference>
<organism evidence="1 2">
    <name type="scientific">Lentzea rhizosphaerae</name>
    <dbReference type="NCBI Taxonomy" id="2041025"/>
    <lineage>
        <taxon>Bacteria</taxon>
        <taxon>Bacillati</taxon>
        <taxon>Actinomycetota</taxon>
        <taxon>Actinomycetes</taxon>
        <taxon>Pseudonocardiales</taxon>
        <taxon>Pseudonocardiaceae</taxon>
        <taxon>Lentzea</taxon>
    </lineage>
</organism>
<sequence length="143" mass="15710">MRLQAAPAGHEIVRHADGWVDITRFRLPEGAEDRSVLAALIAHDVYGCDHAGGEPGSDPARHGPYWREAVTPESFDRVDVSTAAAELPACAEVKKEVLAAQRVYRLRELGGEAIHDWGWVLWEFQEFVLIGADEVVLVVAAID</sequence>
<evidence type="ECO:0000313" key="2">
    <source>
        <dbReference type="Proteomes" id="UP001595690"/>
    </source>
</evidence>
<accession>A0ABV8C9I6</accession>
<dbReference type="Proteomes" id="UP001595690">
    <property type="component" value="Unassembled WGS sequence"/>
</dbReference>